<name>A0A7X9FSN2_9DELT</name>
<dbReference type="Proteomes" id="UP000524246">
    <property type="component" value="Unassembled WGS sequence"/>
</dbReference>
<dbReference type="CDD" id="cd05379">
    <property type="entry name" value="CAP_bacterial"/>
    <property type="match status" value="1"/>
</dbReference>
<dbReference type="AlphaFoldDB" id="A0A7X9FSN2"/>
<dbReference type="Gene3D" id="3.40.33.10">
    <property type="entry name" value="CAP"/>
    <property type="match status" value="1"/>
</dbReference>
<feature type="domain" description="SCP" evidence="1">
    <location>
        <begin position="160"/>
        <end position="274"/>
    </location>
</feature>
<gene>
    <name evidence="2" type="ORF">GYA55_09865</name>
</gene>
<evidence type="ECO:0000313" key="2">
    <source>
        <dbReference type="EMBL" id="NMC63457.1"/>
    </source>
</evidence>
<dbReference type="Pfam" id="PF00188">
    <property type="entry name" value="CAP"/>
    <property type="match status" value="1"/>
</dbReference>
<dbReference type="InterPro" id="IPR035940">
    <property type="entry name" value="CAP_sf"/>
</dbReference>
<dbReference type="EMBL" id="JAAZON010000442">
    <property type="protein sequence ID" value="NMC63457.1"/>
    <property type="molecule type" value="Genomic_DNA"/>
</dbReference>
<organism evidence="2 3">
    <name type="scientific">SAR324 cluster bacterium</name>
    <dbReference type="NCBI Taxonomy" id="2024889"/>
    <lineage>
        <taxon>Bacteria</taxon>
        <taxon>Deltaproteobacteria</taxon>
        <taxon>SAR324 cluster</taxon>
    </lineage>
</organism>
<accession>A0A7X9FSN2</accession>
<comment type="caution">
    <text evidence="2">The sequence shown here is derived from an EMBL/GenBank/DDBJ whole genome shotgun (WGS) entry which is preliminary data.</text>
</comment>
<sequence length="276" mass="30208">MNKRAYLACSPRTELMKIFSNGLLILFIVLLTASSAISASNGITLTGRTISGSKAKVSCSLTSSVASRSRLIQIGRAFNSTAYKVIAKTSRRVRTLSVITNLSSSGHYRFICRVTLRNGKYLWSNTLSADVSYPTPQPTTAPTQIPELRSCPSSYTSSVLNLVNQSRAGYGLGALTYNYQLESSAQGHTNWMAVAQNLTHGTTDEMVQRIRDAGFSGSPIGENIAWGQSSPSQVMEAWLNSPPHRANILDSRYHYLGVGCVLDRYGKYWWTQNFGG</sequence>
<dbReference type="PANTHER" id="PTHR31157:SF1">
    <property type="entry name" value="SCP DOMAIN-CONTAINING PROTEIN"/>
    <property type="match status" value="1"/>
</dbReference>
<dbReference type="PANTHER" id="PTHR31157">
    <property type="entry name" value="SCP DOMAIN-CONTAINING PROTEIN"/>
    <property type="match status" value="1"/>
</dbReference>
<proteinExistence type="predicted"/>
<dbReference type="InterPro" id="IPR014044">
    <property type="entry name" value="CAP_dom"/>
</dbReference>
<evidence type="ECO:0000313" key="3">
    <source>
        <dbReference type="Proteomes" id="UP000524246"/>
    </source>
</evidence>
<reference evidence="2 3" key="1">
    <citation type="journal article" date="2020" name="Biotechnol. Biofuels">
        <title>New insights from the biogas microbiome by comprehensive genome-resolved metagenomics of nearly 1600 species originating from multiple anaerobic digesters.</title>
        <authorList>
            <person name="Campanaro S."/>
            <person name="Treu L."/>
            <person name="Rodriguez-R L.M."/>
            <person name="Kovalovszki A."/>
            <person name="Ziels R.M."/>
            <person name="Maus I."/>
            <person name="Zhu X."/>
            <person name="Kougias P.G."/>
            <person name="Basile A."/>
            <person name="Luo G."/>
            <person name="Schluter A."/>
            <person name="Konstantinidis K.T."/>
            <person name="Angelidaki I."/>
        </authorList>
    </citation>
    <scope>NUCLEOTIDE SEQUENCE [LARGE SCALE GENOMIC DNA]</scope>
    <source>
        <strain evidence="2">AS27yjCOA_65</strain>
    </source>
</reference>
<evidence type="ECO:0000259" key="1">
    <source>
        <dbReference type="Pfam" id="PF00188"/>
    </source>
</evidence>
<protein>
    <submittedName>
        <fullName evidence="2">CAP domain-containing protein</fullName>
    </submittedName>
</protein>
<dbReference type="SUPFAM" id="SSF55797">
    <property type="entry name" value="PR-1-like"/>
    <property type="match status" value="1"/>
</dbReference>